<dbReference type="SMART" id="SM00342">
    <property type="entry name" value="HTH_ARAC"/>
    <property type="match status" value="1"/>
</dbReference>
<dbReference type="CDD" id="cd17536">
    <property type="entry name" value="REC_YesN-like"/>
    <property type="match status" value="1"/>
</dbReference>
<evidence type="ECO:0000256" key="2">
    <source>
        <dbReference type="ARBA" id="ARBA00023125"/>
    </source>
</evidence>
<evidence type="ECO:0000259" key="6">
    <source>
        <dbReference type="PROSITE" id="PS50110"/>
    </source>
</evidence>
<dbReference type="Gene3D" id="3.40.50.2300">
    <property type="match status" value="1"/>
</dbReference>
<dbReference type="PROSITE" id="PS01124">
    <property type="entry name" value="HTH_ARAC_FAMILY_2"/>
    <property type="match status" value="1"/>
</dbReference>
<dbReference type="PRINTS" id="PR00032">
    <property type="entry name" value="HTHARAC"/>
</dbReference>
<dbReference type="InterPro" id="IPR018060">
    <property type="entry name" value="HTH_AraC"/>
</dbReference>
<feature type="domain" description="Response regulatory" evidence="6">
    <location>
        <begin position="3"/>
        <end position="120"/>
    </location>
</feature>
<keyword evidence="3" id="KW-0804">Transcription</keyword>
<gene>
    <name evidence="7" type="ORF">MU1_19200</name>
</gene>
<dbReference type="Gene3D" id="1.10.10.60">
    <property type="entry name" value="Homeodomain-like"/>
    <property type="match status" value="2"/>
</dbReference>
<dbReference type="PROSITE" id="PS50110">
    <property type="entry name" value="RESPONSE_REGULATORY"/>
    <property type="match status" value="1"/>
</dbReference>
<dbReference type="Proteomes" id="UP001157114">
    <property type="component" value="Unassembled WGS sequence"/>
</dbReference>
<accession>A0ABQ6GAQ2</accession>
<dbReference type="InterPro" id="IPR011006">
    <property type="entry name" value="CheY-like_superfamily"/>
</dbReference>
<organism evidence="7 8">
    <name type="scientific">Paenibacillus glycanilyticus</name>
    <dbReference type="NCBI Taxonomy" id="126569"/>
    <lineage>
        <taxon>Bacteria</taxon>
        <taxon>Bacillati</taxon>
        <taxon>Bacillota</taxon>
        <taxon>Bacilli</taxon>
        <taxon>Bacillales</taxon>
        <taxon>Paenibacillaceae</taxon>
        <taxon>Paenibacillus</taxon>
    </lineage>
</organism>
<dbReference type="RefSeq" id="WP_284238330.1">
    <property type="nucleotide sequence ID" value="NZ_BSSQ01000008.1"/>
</dbReference>
<dbReference type="EMBL" id="BSSQ01000008">
    <property type="protein sequence ID" value="GLX67575.1"/>
    <property type="molecule type" value="Genomic_DNA"/>
</dbReference>
<keyword evidence="1" id="KW-0805">Transcription regulation</keyword>
<sequence length="452" mass="51350">MYRLLIADDEALEREGLEHLIHRMLPGMFQIAHADNGRRAIEQAEEFRPNIIMMDINMPGIQGLQAIREIKSFLPDTKFILVTAYDFFAYAKEAISLGVKEYIVKPAGRELIASTLTQLIEELEREKSKRTEDLHLRDKVSQLQPLVENELSLLFMVDQVLDADEAQLSDWLDFPLNEGCAVVVAFPKQIYTLDKKKLYETFRSYAKTYGISCIVSSLIDLHMAIFVRHEQADSFSKETVKQFGEKLCSLAKRQFQLPITVGIGSVQTGGNGWRKSYFEAVFASDADRHAGEVCDFEDVLKGAGSDAADRTLPVGASDSLHADDHDGRSYVLSALQRIREQREQQTINVMDKAKQYIEQHFTEDLSLEETAEHVHLNPHYFSKVFKQQVGATFIDYLTGLRIDKAKQLIASADELALKEVCFEVGYKDPNYFSRVFKRVTGVTPTEFRSQAK</sequence>
<evidence type="ECO:0000259" key="5">
    <source>
        <dbReference type="PROSITE" id="PS01124"/>
    </source>
</evidence>
<dbReference type="InterPro" id="IPR041522">
    <property type="entry name" value="CdaR_GGDEF"/>
</dbReference>
<evidence type="ECO:0000313" key="8">
    <source>
        <dbReference type="Proteomes" id="UP001157114"/>
    </source>
</evidence>
<evidence type="ECO:0008006" key="9">
    <source>
        <dbReference type="Google" id="ProtNLM"/>
    </source>
</evidence>
<name>A0ABQ6GAQ2_9BACL</name>
<keyword evidence="8" id="KW-1185">Reference proteome</keyword>
<evidence type="ECO:0000256" key="4">
    <source>
        <dbReference type="PROSITE-ProRule" id="PRU00169"/>
    </source>
</evidence>
<keyword evidence="4" id="KW-0597">Phosphoprotein</keyword>
<dbReference type="InterPro" id="IPR001789">
    <property type="entry name" value="Sig_transdc_resp-reg_receiver"/>
</dbReference>
<dbReference type="PANTHER" id="PTHR43280">
    <property type="entry name" value="ARAC-FAMILY TRANSCRIPTIONAL REGULATOR"/>
    <property type="match status" value="1"/>
</dbReference>
<evidence type="ECO:0000313" key="7">
    <source>
        <dbReference type="EMBL" id="GLX67575.1"/>
    </source>
</evidence>
<comment type="caution">
    <text evidence="7">The sequence shown here is derived from an EMBL/GenBank/DDBJ whole genome shotgun (WGS) entry which is preliminary data.</text>
</comment>
<dbReference type="InterPro" id="IPR020449">
    <property type="entry name" value="Tscrpt_reg_AraC-type_HTH"/>
</dbReference>
<dbReference type="Pfam" id="PF12833">
    <property type="entry name" value="HTH_18"/>
    <property type="match status" value="1"/>
</dbReference>
<keyword evidence="2" id="KW-0238">DNA-binding</keyword>
<dbReference type="SMART" id="SM00448">
    <property type="entry name" value="REC"/>
    <property type="match status" value="1"/>
</dbReference>
<evidence type="ECO:0000256" key="3">
    <source>
        <dbReference type="ARBA" id="ARBA00023163"/>
    </source>
</evidence>
<protein>
    <recommendedName>
        <fullName evidence="9">DNA-binding response regulator</fullName>
    </recommendedName>
</protein>
<evidence type="ECO:0000256" key="1">
    <source>
        <dbReference type="ARBA" id="ARBA00023015"/>
    </source>
</evidence>
<dbReference type="Pfam" id="PF17853">
    <property type="entry name" value="GGDEF_2"/>
    <property type="match status" value="1"/>
</dbReference>
<reference evidence="7 8" key="1">
    <citation type="submission" date="2023-03" db="EMBL/GenBank/DDBJ databases">
        <title>Draft genome sequence of the bacteria which degrade cell wall of Tricholomamatutake.</title>
        <authorList>
            <person name="Konishi Y."/>
            <person name="Fukuta Y."/>
            <person name="Shirasaka N."/>
        </authorList>
    </citation>
    <scope>NUCLEOTIDE SEQUENCE [LARGE SCALE GENOMIC DNA]</scope>
    <source>
        <strain evidence="8">mu1</strain>
    </source>
</reference>
<dbReference type="PROSITE" id="PS00041">
    <property type="entry name" value="HTH_ARAC_FAMILY_1"/>
    <property type="match status" value="1"/>
</dbReference>
<feature type="modified residue" description="4-aspartylphosphate" evidence="4">
    <location>
        <position position="55"/>
    </location>
</feature>
<feature type="domain" description="HTH araC/xylS-type" evidence="5">
    <location>
        <begin position="351"/>
        <end position="450"/>
    </location>
</feature>
<dbReference type="InterPro" id="IPR009057">
    <property type="entry name" value="Homeodomain-like_sf"/>
</dbReference>
<proteinExistence type="predicted"/>
<dbReference type="SUPFAM" id="SSF52172">
    <property type="entry name" value="CheY-like"/>
    <property type="match status" value="1"/>
</dbReference>
<dbReference type="PANTHER" id="PTHR43280:SF28">
    <property type="entry name" value="HTH-TYPE TRANSCRIPTIONAL ACTIVATOR RHAS"/>
    <property type="match status" value="1"/>
</dbReference>
<dbReference type="SUPFAM" id="SSF46689">
    <property type="entry name" value="Homeodomain-like"/>
    <property type="match status" value="2"/>
</dbReference>
<dbReference type="InterPro" id="IPR018062">
    <property type="entry name" value="HTH_AraC-typ_CS"/>
</dbReference>
<dbReference type="Pfam" id="PF00072">
    <property type="entry name" value="Response_reg"/>
    <property type="match status" value="1"/>
</dbReference>